<keyword evidence="1" id="KW-0175">Coiled coil</keyword>
<proteinExistence type="predicted"/>
<evidence type="ECO:0000313" key="2">
    <source>
        <dbReference type="EMBL" id="KAK5575727.1"/>
    </source>
</evidence>
<dbReference type="PANTHER" id="PTHR13211">
    <property type="entry name" value="TELOMERASE CAJAL BODY PROTEIN 1"/>
    <property type="match status" value="1"/>
</dbReference>
<dbReference type="Pfam" id="PF00400">
    <property type="entry name" value="WD40"/>
    <property type="match status" value="1"/>
</dbReference>
<dbReference type="SMART" id="SM00320">
    <property type="entry name" value="WD40"/>
    <property type="match status" value="5"/>
</dbReference>
<dbReference type="InterPro" id="IPR051150">
    <property type="entry name" value="SWT21/TCAB1_mRNA_Telomere"/>
</dbReference>
<protein>
    <recommendedName>
        <fullName evidence="4">WD40 repeat-like protein</fullName>
    </recommendedName>
</protein>
<name>A0AAN7TTP2_9MYCE</name>
<dbReference type="InterPro" id="IPR015943">
    <property type="entry name" value="WD40/YVTN_repeat-like_dom_sf"/>
</dbReference>
<feature type="coiled-coil region" evidence="1">
    <location>
        <begin position="1"/>
        <end position="28"/>
    </location>
</feature>
<accession>A0AAN7TTP2</accession>
<gene>
    <name evidence="2" type="ORF">RB653_006861</name>
</gene>
<organism evidence="2 3">
    <name type="scientific">Dictyostelium firmibasis</name>
    <dbReference type="NCBI Taxonomy" id="79012"/>
    <lineage>
        <taxon>Eukaryota</taxon>
        <taxon>Amoebozoa</taxon>
        <taxon>Evosea</taxon>
        <taxon>Eumycetozoa</taxon>
        <taxon>Dictyostelia</taxon>
        <taxon>Dictyosteliales</taxon>
        <taxon>Dictyosteliaceae</taxon>
        <taxon>Dictyostelium</taxon>
    </lineage>
</organism>
<dbReference type="AlphaFoldDB" id="A0AAN7TTP2"/>
<keyword evidence="3" id="KW-1185">Reference proteome</keyword>
<dbReference type="InterPro" id="IPR036322">
    <property type="entry name" value="WD40_repeat_dom_sf"/>
</dbReference>
<evidence type="ECO:0000313" key="3">
    <source>
        <dbReference type="Proteomes" id="UP001344447"/>
    </source>
</evidence>
<dbReference type="InterPro" id="IPR001680">
    <property type="entry name" value="WD40_rpt"/>
</dbReference>
<dbReference type="Gene3D" id="2.130.10.10">
    <property type="entry name" value="YVTN repeat-like/Quinoprotein amine dehydrogenase"/>
    <property type="match status" value="1"/>
</dbReference>
<evidence type="ECO:0008006" key="4">
    <source>
        <dbReference type="Google" id="ProtNLM"/>
    </source>
</evidence>
<evidence type="ECO:0000256" key="1">
    <source>
        <dbReference type="SAM" id="Coils"/>
    </source>
</evidence>
<dbReference type="PANTHER" id="PTHR13211:SF0">
    <property type="entry name" value="TELOMERASE CAJAL BODY PROTEIN 1"/>
    <property type="match status" value="1"/>
</dbReference>
<dbReference type="EMBL" id="JAVFKY010000005">
    <property type="protein sequence ID" value="KAK5575727.1"/>
    <property type="molecule type" value="Genomic_DNA"/>
</dbReference>
<dbReference type="Proteomes" id="UP001344447">
    <property type="component" value="Unassembled WGS sequence"/>
</dbReference>
<reference evidence="2 3" key="1">
    <citation type="submission" date="2023-11" db="EMBL/GenBank/DDBJ databases">
        <title>Dfirmibasis_genome.</title>
        <authorList>
            <person name="Edelbroek B."/>
            <person name="Kjellin J."/>
            <person name="Jerlstrom-Hultqvist J."/>
            <person name="Soderbom F."/>
        </authorList>
    </citation>
    <scope>NUCLEOTIDE SEQUENCE [LARGE SCALE GENOMIC DNA]</scope>
    <source>
        <strain evidence="2 3">TNS-C-14</strain>
    </source>
</reference>
<comment type="caution">
    <text evidence="2">The sequence shown here is derived from an EMBL/GenBank/DDBJ whole genome shotgun (WGS) entry which is preliminary data.</text>
</comment>
<sequence length="543" mass="62975">MNEINNINNNINNNNNNNQNENENYIQNIIPIIIEEPVLIDNNNNSNNSNSINDDKLIEHNDNNEDEQLKLKKLLLKRQLGINENENDFIQQQQQQEEIKSIVEEENLNIVNEENRKQQILIESFIDFQNSLKEYCSGPIILNEDQSNNSLEKFYKGSKWSPDGTCLLSCTEDKFIRLFEINNNYNENNEILNIDKAVIEIKEFESIYDYCWYPLMNSNNPATCCFLTSSKEYPITLWDAFNGNKRCTYKPYKDVDDLESAYSIQFNSNGTKIYSGFKNSIKIFDIDRPGDYYNEIKTTFKKNKNKNKKRIKGNSYGNEENLNLSGIISCITFDKQSSSGFFAASTYNGNIGLFDERMDELVDILPDPINLTSQQNHSDKMNINTKMGITQIMFSPKDSNYLFASFRKSNYIIGWDIRNTVAQQVYQLYRPLSSHQRLQFDIDPFSSRYLSTGSQNGQLLIYDLFNNGNLIYSNNSLNQSLSLINNENNNNYNNNQSDNICINSTSFHPFLPLISLTFGERQFNLNSNNNNNNNLKSFSILKY</sequence>
<dbReference type="SUPFAM" id="SSF50978">
    <property type="entry name" value="WD40 repeat-like"/>
    <property type="match status" value="1"/>
</dbReference>